<keyword evidence="7 9" id="KW-1133">Transmembrane helix</keyword>
<keyword evidence="4 9" id="KW-0812">Transmembrane</keyword>
<dbReference type="GO" id="GO:0015421">
    <property type="term" value="F:ABC-type oligopeptide transporter activity"/>
    <property type="evidence" value="ECO:0007669"/>
    <property type="project" value="TreeGrafter"/>
</dbReference>
<dbReference type="GO" id="GO:0005524">
    <property type="term" value="F:ATP binding"/>
    <property type="evidence" value="ECO:0007669"/>
    <property type="project" value="UniProtKB-KW"/>
</dbReference>
<comment type="caution">
    <text evidence="12">The sequence shown here is derived from an EMBL/GenBank/DDBJ whole genome shotgun (WGS) entry which is preliminary data.</text>
</comment>
<dbReference type="Gene3D" id="1.20.1560.10">
    <property type="entry name" value="ABC transporter type 1, transmembrane domain"/>
    <property type="match status" value="1"/>
</dbReference>
<gene>
    <name evidence="12" type="ORF">E8L90_08805</name>
</gene>
<dbReference type="InterPro" id="IPR017871">
    <property type="entry name" value="ABC_transporter-like_CS"/>
</dbReference>
<feature type="transmembrane region" description="Helical" evidence="9">
    <location>
        <begin position="94"/>
        <end position="121"/>
    </location>
</feature>
<dbReference type="InterPro" id="IPR039421">
    <property type="entry name" value="Type_1_exporter"/>
</dbReference>
<sequence length="624" mass="68881">MREPRGGNQAPRGSGHMSGPMGMAMPGAKAKDFKGTLKRLIGYFRPRRGQLIIVFLAAILSTIFAIVSPKLMGKATTSLFAGMIGLMQGQQKEFAFDFAYIANILLLLIVLYVISALFSYLQQYVMAGVSQKIVYDMRKQVNEKLSRLPLKYFDSKMHGDILSRVTNDIDNISNTLQQSLTQLITSIVTIIGVIIMMLTISPLLTLILILTLPLSAIATKQIASKSQKHFIGQQSALGELNGHVEEMFTGHQVVKAFGYEKKSQQTFDQINAKLYEAGWRAQFISGIIMPVMSFIGNIGYVLVSIVGGILATNGSIEIGDIQAFIQYTRQFTMPIAQTANIANLIQSTIASAERVFEVLDEEEEVPESIEPVTIAAPKGKVEFQHVKFGYKEGHLLMQDINLVVKPGQKIAIVGPTGAGKTTMINLLMRFYELNGGVILIDDVDITRMKRSDLRSLFGMVLQDTWLFNGTIHDNLAYAQPEASDTDIIRAAKAARADHFIRTLPEGYKTVLNEEATNISQGQKQLLTIARAILADPTILILDEATSSVDTRTEVHIQEAMNELMNGRTSFVIAHRLSTIRNADLILVMNKGTIIEQGTHDELMKQDGFYADLYNSQFAETTSAG</sequence>
<reference evidence="12 13" key="1">
    <citation type="submission" date="2019-04" db="EMBL/GenBank/DDBJ databases">
        <title>Whole genome sequencing of Brevibacillus sp. TGS2-1.</title>
        <authorList>
            <person name="Choi A."/>
        </authorList>
    </citation>
    <scope>NUCLEOTIDE SEQUENCE [LARGE SCALE GENOMIC DNA]</scope>
    <source>
        <strain evidence="12 13">TGS2-1</strain>
    </source>
</reference>
<protein>
    <submittedName>
        <fullName evidence="12">ABC transporter ATP-binding protein</fullName>
    </submittedName>
</protein>
<dbReference type="InterPro" id="IPR003593">
    <property type="entry name" value="AAA+_ATPase"/>
</dbReference>
<dbReference type="InterPro" id="IPR036640">
    <property type="entry name" value="ABC1_TM_sf"/>
</dbReference>
<dbReference type="RefSeq" id="WP_137029030.1">
    <property type="nucleotide sequence ID" value="NZ_SZNK01000001.1"/>
</dbReference>
<feature type="transmembrane region" description="Helical" evidence="9">
    <location>
        <begin position="183"/>
        <end position="212"/>
    </location>
</feature>
<keyword evidence="5" id="KW-0547">Nucleotide-binding</keyword>
<dbReference type="InterPro" id="IPR003439">
    <property type="entry name" value="ABC_transporter-like_ATP-bd"/>
</dbReference>
<dbReference type="Pfam" id="PF00664">
    <property type="entry name" value="ABC_membrane"/>
    <property type="match status" value="1"/>
</dbReference>
<dbReference type="PROSITE" id="PS50929">
    <property type="entry name" value="ABC_TM1F"/>
    <property type="match status" value="1"/>
</dbReference>
<evidence type="ECO:0000256" key="6">
    <source>
        <dbReference type="ARBA" id="ARBA00022840"/>
    </source>
</evidence>
<evidence type="ECO:0000256" key="2">
    <source>
        <dbReference type="ARBA" id="ARBA00022448"/>
    </source>
</evidence>
<dbReference type="InterPro" id="IPR027417">
    <property type="entry name" value="P-loop_NTPase"/>
</dbReference>
<evidence type="ECO:0000256" key="4">
    <source>
        <dbReference type="ARBA" id="ARBA00022692"/>
    </source>
</evidence>
<proteinExistence type="predicted"/>
<evidence type="ECO:0000256" key="8">
    <source>
        <dbReference type="ARBA" id="ARBA00023136"/>
    </source>
</evidence>
<dbReference type="PANTHER" id="PTHR43394">
    <property type="entry name" value="ATP-DEPENDENT PERMEASE MDL1, MITOCHONDRIAL"/>
    <property type="match status" value="1"/>
</dbReference>
<dbReference type="FunFam" id="3.40.50.300:FF:000287">
    <property type="entry name" value="Multidrug ABC transporter ATP-binding protein"/>
    <property type="match status" value="1"/>
</dbReference>
<feature type="domain" description="ABC transmembrane type-1" evidence="11">
    <location>
        <begin position="52"/>
        <end position="347"/>
    </location>
</feature>
<dbReference type="OrthoDB" id="9770415at2"/>
<evidence type="ECO:0000259" key="11">
    <source>
        <dbReference type="PROSITE" id="PS50929"/>
    </source>
</evidence>
<dbReference type="EMBL" id="SZNK01000001">
    <property type="protein sequence ID" value="TKI55538.1"/>
    <property type="molecule type" value="Genomic_DNA"/>
</dbReference>
<feature type="domain" description="ABC transporter" evidence="10">
    <location>
        <begin position="381"/>
        <end position="615"/>
    </location>
</feature>
<evidence type="ECO:0000256" key="5">
    <source>
        <dbReference type="ARBA" id="ARBA00022741"/>
    </source>
</evidence>
<evidence type="ECO:0000313" key="13">
    <source>
        <dbReference type="Proteomes" id="UP000307841"/>
    </source>
</evidence>
<feature type="transmembrane region" description="Helical" evidence="9">
    <location>
        <begin position="51"/>
        <end position="73"/>
    </location>
</feature>
<dbReference type="Proteomes" id="UP000307841">
    <property type="component" value="Unassembled WGS sequence"/>
</dbReference>
<evidence type="ECO:0000313" key="12">
    <source>
        <dbReference type="EMBL" id="TKI55538.1"/>
    </source>
</evidence>
<dbReference type="AlphaFoldDB" id="A0A4U2Y4W6"/>
<keyword evidence="8 9" id="KW-0472">Membrane</keyword>
<evidence type="ECO:0000256" key="1">
    <source>
        <dbReference type="ARBA" id="ARBA00004651"/>
    </source>
</evidence>
<dbReference type="Gene3D" id="3.40.50.300">
    <property type="entry name" value="P-loop containing nucleotide triphosphate hydrolases"/>
    <property type="match status" value="1"/>
</dbReference>
<dbReference type="FunFam" id="1.20.1560.10:FF:000011">
    <property type="entry name" value="Multidrug ABC transporter ATP-binding protein"/>
    <property type="match status" value="1"/>
</dbReference>
<dbReference type="CDD" id="cd18547">
    <property type="entry name" value="ABC_6TM_Tm288_like"/>
    <property type="match status" value="1"/>
</dbReference>
<dbReference type="CDD" id="cd03254">
    <property type="entry name" value="ABCC_Glucan_exporter_like"/>
    <property type="match status" value="1"/>
</dbReference>
<organism evidence="12 13">
    <name type="scientific">Brevibacillus antibioticus</name>
    <dbReference type="NCBI Taxonomy" id="2570228"/>
    <lineage>
        <taxon>Bacteria</taxon>
        <taxon>Bacillati</taxon>
        <taxon>Bacillota</taxon>
        <taxon>Bacilli</taxon>
        <taxon>Bacillales</taxon>
        <taxon>Paenibacillaceae</taxon>
        <taxon>Brevibacillus</taxon>
    </lineage>
</organism>
<keyword evidence="3" id="KW-1003">Cell membrane</keyword>
<keyword evidence="2" id="KW-0813">Transport</keyword>
<evidence type="ECO:0000256" key="3">
    <source>
        <dbReference type="ARBA" id="ARBA00022475"/>
    </source>
</evidence>
<dbReference type="PANTHER" id="PTHR43394:SF1">
    <property type="entry name" value="ATP-BINDING CASSETTE SUB-FAMILY B MEMBER 10, MITOCHONDRIAL"/>
    <property type="match status" value="1"/>
</dbReference>
<comment type="subcellular location">
    <subcellularLocation>
        <location evidence="1">Cell membrane</location>
        <topology evidence="1">Multi-pass membrane protein</topology>
    </subcellularLocation>
</comment>
<keyword evidence="6 12" id="KW-0067">ATP-binding</keyword>
<dbReference type="InterPro" id="IPR011527">
    <property type="entry name" value="ABC1_TM_dom"/>
</dbReference>
<dbReference type="PROSITE" id="PS50893">
    <property type="entry name" value="ABC_TRANSPORTER_2"/>
    <property type="match status" value="1"/>
</dbReference>
<dbReference type="SUPFAM" id="SSF52540">
    <property type="entry name" value="P-loop containing nucleoside triphosphate hydrolases"/>
    <property type="match status" value="1"/>
</dbReference>
<keyword evidence="13" id="KW-1185">Reference proteome</keyword>
<evidence type="ECO:0000256" key="9">
    <source>
        <dbReference type="SAM" id="Phobius"/>
    </source>
</evidence>
<dbReference type="GO" id="GO:0005886">
    <property type="term" value="C:plasma membrane"/>
    <property type="evidence" value="ECO:0007669"/>
    <property type="project" value="UniProtKB-SubCell"/>
</dbReference>
<dbReference type="PROSITE" id="PS00211">
    <property type="entry name" value="ABC_TRANSPORTER_1"/>
    <property type="match status" value="1"/>
</dbReference>
<accession>A0A4U2Y4W6</accession>
<evidence type="ECO:0000256" key="7">
    <source>
        <dbReference type="ARBA" id="ARBA00022989"/>
    </source>
</evidence>
<evidence type="ECO:0000259" key="10">
    <source>
        <dbReference type="PROSITE" id="PS50893"/>
    </source>
</evidence>
<dbReference type="GO" id="GO:0016887">
    <property type="term" value="F:ATP hydrolysis activity"/>
    <property type="evidence" value="ECO:0007669"/>
    <property type="project" value="InterPro"/>
</dbReference>
<dbReference type="SUPFAM" id="SSF90123">
    <property type="entry name" value="ABC transporter transmembrane region"/>
    <property type="match status" value="1"/>
</dbReference>
<dbReference type="Pfam" id="PF00005">
    <property type="entry name" value="ABC_tran"/>
    <property type="match status" value="1"/>
</dbReference>
<dbReference type="SMART" id="SM00382">
    <property type="entry name" value="AAA"/>
    <property type="match status" value="1"/>
</dbReference>
<name>A0A4U2Y4W6_9BACL</name>